<organism evidence="3 4">
    <name type="scientific">Fragilariopsis cylindrus CCMP1102</name>
    <dbReference type="NCBI Taxonomy" id="635003"/>
    <lineage>
        <taxon>Eukaryota</taxon>
        <taxon>Sar</taxon>
        <taxon>Stramenopiles</taxon>
        <taxon>Ochrophyta</taxon>
        <taxon>Bacillariophyta</taxon>
        <taxon>Bacillariophyceae</taxon>
        <taxon>Bacillariophycidae</taxon>
        <taxon>Bacillariales</taxon>
        <taxon>Bacillariaceae</taxon>
        <taxon>Fragilariopsis</taxon>
    </lineage>
</organism>
<evidence type="ECO:0000313" key="3">
    <source>
        <dbReference type="EMBL" id="OEU19435.1"/>
    </source>
</evidence>
<name>A0A1E7FMY1_9STRA</name>
<dbReference type="Proteomes" id="UP000095751">
    <property type="component" value="Unassembled WGS sequence"/>
</dbReference>
<dbReference type="Gene3D" id="2.30.29.30">
    <property type="entry name" value="Pleckstrin-homology domain (PH domain)/Phosphotyrosine-binding domain (PTB)"/>
    <property type="match status" value="1"/>
</dbReference>
<dbReference type="KEGG" id="fcy:FRACYDRAFT_235488"/>
<dbReference type="EMBL" id="KV784355">
    <property type="protein sequence ID" value="OEU19435.1"/>
    <property type="molecule type" value="Genomic_DNA"/>
</dbReference>
<evidence type="ECO:0000313" key="4">
    <source>
        <dbReference type="Proteomes" id="UP000095751"/>
    </source>
</evidence>
<dbReference type="AlphaFoldDB" id="A0A1E7FMY1"/>
<dbReference type="OrthoDB" id="41669at2759"/>
<keyword evidence="2" id="KW-1133">Transmembrane helix</keyword>
<proteinExistence type="predicted"/>
<feature type="compositionally biased region" description="Polar residues" evidence="1">
    <location>
        <begin position="138"/>
        <end position="166"/>
    </location>
</feature>
<keyword evidence="2" id="KW-0812">Transmembrane</keyword>
<evidence type="ECO:0000256" key="2">
    <source>
        <dbReference type="SAM" id="Phobius"/>
    </source>
</evidence>
<keyword evidence="4" id="KW-1185">Reference proteome</keyword>
<feature type="region of interest" description="Disordered" evidence="1">
    <location>
        <begin position="347"/>
        <end position="374"/>
    </location>
</feature>
<feature type="compositionally biased region" description="Low complexity" evidence="1">
    <location>
        <begin position="358"/>
        <end position="368"/>
    </location>
</feature>
<feature type="region of interest" description="Disordered" evidence="1">
    <location>
        <begin position="111"/>
        <end position="183"/>
    </location>
</feature>
<accession>A0A1E7FMY1</accession>
<dbReference type="InterPro" id="IPR011993">
    <property type="entry name" value="PH-like_dom_sf"/>
</dbReference>
<keyword evidence="2" id="KW-0472">Membrane</keyword>
<feature type="transmembrane region" description="Helical" evidence="2">
    <location>
        <begin position="48"/>
        <end position="68"/>
    </location>
</feature>
<gene>
    <name evidence="3" type="ORF">FRACYDRAFT_235488</name>
</gene>
<protein>
    <submittedName>
        <fullName evidence="3">Uncharacterized protein</fullName>
    </submittedName>
</protein>
<reference evidence="3 4" key="1">
    <citation type="submission" date="2016-09" db="EMBL/GenBank/DDBJ databases">
        <title>Extensive genetic diversity and differential bi-allelic expression allows diatom success in the polar Southern Ocean.</title>
        <authorList>
            <consortium name="DOE Joint Genome Institute"/>
            <person name="Mock T."/>
            <person name="Otillar R.P."/>
            <person name="Strauss J."/>
            <person name="Dupont C."/>
            <person name="Frickenhaus S."/>
            <person name="Maumus F."/>
            <person name="Mcmullan M."/>
            <person name="Sanges R."/>
            <person name="Schmutz J."/>
            <person name="Toseland A."/>
            <person name="Valas R."/>
            <person name="Veluchamy A."/>
            <person name="Ward B.J."/>
            <person name="Allen A."/>
            <person name="Barry K."/>
            <person name="Falciatore A."/>
            <person name="Ferrante M."/>
            <person name="Fortunato A.E."/>
            <person name="Gloeckner G."/>
            <person name="Gruber A."/>
            <person name="Hipkin R."/>
            <person name="Janech M."/>
            <person name="Kroth P."/>
            <person name="Leese F."/>
            <person name="Lindquist E."/>
            <person name="Lyon B.R."/>
            <person name="Martin J."/>
            <person name="Mayer C."/>
            <person name="Parker M."/>
            <person name="Quesneville H."/>
            <person name="Raymond J."/>
            <person name="Uhlig C."/>
            <person name="Valentin K.U."/>
            <person name="Worden A.Z."/>
            <person name="Armbrust E.V."/>
            <person name="Bowler C."/>
            <person name="Green B."/>
            <person name="Moulton V."/>
            <person name="Van Oosterhout C."/>
            <person name="Grigoriev I."/>
        </authorList>
    </citation>
    <scope>NUCLEOTIDE SEQUENCE [LARGE SCALE GENOMIC DNA]</scope>
    <source>
        <strain evidence="3 4">CCMP1102</strain>
    </source>
</reference>
<feature type="compositionally biased region" description="Polar residues" evidence="1">
    <location>
        <begin position="348"/>
        <end position="357"/>
    </location>
</feature>
<dbReference type="InParanoid" id="A0A1E7FMY1"/>
<sequence>MRNDNPNRWLLVDQSMISVRTSLRGRDSLPFPQQQLSLKGLNPFPESVFSYTLFLASCLSIWLLYLLLPRGFRKQYCRANRKRYSRRLDSQMPAAGYWAPVRSIQAQSMTPSFEGENDHNRHQSSGSAYAKNKRNFDIPTTINTPSKVNNAETSPPRSPPRNQFSRQYPGIKNPPSPEHPALKKIPSNKIIASTMERLQNRGIRLVAHGVHCDPKRVWISLKDDVQEGGGGGGGRGEPCVTWQTEFPRRVPDQSGQVSIVLMRGSLHTISLKNILYIDVGKKTHALQLANDLPDSMCLSLLTQNGSLDLQANSKLERDSLVSCFSMILDDIHEEDWRALYEASPEPSLVNSAESNHYNNNNNNNNNNNRAAGGKDMMLQLL</sequence>
<evidence type="ECO:0000256" key="1">
    <source>
        <dbReference type="SAM" id="MobiDB-lite"/>
    </source>
</evidence>